<protein>
    <submittedName>
        <fullName evidence="2">Uncharacterized protein</fullName>
    </submittedName>
</protein>
<sequence length="733" mass="80648">MASFGKLSTSLIQGVNENTLALANLNFDFSLVKLQAPIEFQQIGPALAERRRHNAEAGTSHQTARKLGALFESLVPLLPRLISAYGQRASEIMKKPGANPPGTTERHGPFAAFVGADATGIWAAATSGQASIATHLLACMLARTFSDPAKAVSVWVELVQERKHEIMAYNTHSTLSLAEFAALNASIQQVTREELRLWDASARAWLQTADSAMRKEHVQLKLIIKNLCIPVTASTSLYTSVTKAWTQALVGSVTSGAILLAISAWHLYPDRLVFTSQTTSVAFSDPLMNPSGVLTVGIINAACTSSAQEGIYWSVALSHYRHYGRPTRAVSEIDDRLTMDELYLVILGGLLKSWEEPRANYEQGSKWFVALWNCVNGPTTSFPGPAWLKPLAGTASRFLSADKQERQGLLSLLDFGFRRGAQFLAARTRKSVNLPWFGLRSPHIFKSLGRSSSKECAIEYLRQTAAACELNPNRTLITAIRLYWEDTGFQQHDYYTAMPICGSQPSKPLEHRSWRGSFAVEGGWSFGVPSEHDPKDTPGQEHMDPITPDSPEATVERGMVIAPLVCRDPQFATKEFVTRCEATLPALENFSGSDVHFAAVVGKETKTFNLWISQKDLEVRQVAQAIQKLCQGRAQPLLDLHASTTLLENGINRRLLWQYLEGADPHDQDDNIKAVLSLMRWERSYCGETVKSLRNLAAAYEVYKTLEGATISSTIISRGIHDAKWALTGSGAS</sequence>
<evidence type="ECO:0000313" key="2">
    <source>
        <dbReference type="EMBL" id="KAK8085458.1"/>
    </source>
</evidence>
<gene>
    <name evidence="2" type="ORF">PG997_006729</name>
</gene>
<evidence type="ECO:0000313" key="3">
    <source>
        <dbReference type="Proteomes" id="UP001433268"/>
    </source>
</evidence>
<comment type="caution">
    <text evidence="2">The sequence shown here is derived from an EMBL/GenBank/DDBJ whole genome shotgun (WGS) entry which is preliminary data.</text>
</comment>
<dbReference type="RefSeq" id="XP_066669967.1">
    <property type="nucleotide sequence ID" value="XM_066811044.1"/>
</dbReference>
<name>A0ABR1WS44_9PEZI</name>
<feature type="region of interest" description="Disordered" evidence="1">
    <location>
        <begin position="528"/>
        <end position="552"/>
    </location>
</feature>
<dbReference type="EMBL" id="JAQQWN010000005">
    <property type="protein sequence ID" value="KAK8085458.1"/>
    <property type="molecule type" value="Genomic_DNA"/>
</dbReference>
<dbReference type="Proteomes" id="UP001433268">
    <property type="component" value="Unassembled WGS sequence"/>
</dbReference>
<organism evidence="2 3">
    <name type="scientific">Apiospora hydei</name>
    <dbReference type="NCBI Taxonomy" id="1337664"/>
    <lineage>
        <taxon>Eukaryota</taxon>
        <taxon>Fungi</taxon>
        <taxon>Dikarya</taxon>
        <taxon>Ascomycota</taxon>
        <taxon>Pezizomycotina</taxon>
        <taxon>Sordariomycetes</taxon>
        <taxon>Xylariomycetidae</taxon>
        <taxon>Amphisphaeriales</taxon>
        <taxon>Apiosporaceae</taxon>
        <taxon>Apiospora</taxon>
    </lineage>
</organism>
<dbReference type="GeneID" id="92044104"/>
<feature type="compositionally biased region" description="Basic and acidic residues" evidence="1">
    <location>
        <begin position="530"/>
        <end position="544"/>
    </location>
</feature>
<evidence type="ECO:0000256" key="1">
    <source>
        <dbReference type="SAM" id="MobiDB-lite"/>
    </source>
</evidence>
<keyword evidence="3" id="KW-1185">Reference proteome</keyword>
<proteinExistence type="predicted"/>
<accession>A0ABR1WS44</accession>
<reference evidence="2 3" key="1">
    <citation type="submission" date="2023-01" db="EMBL/GenBank/DDBJ databases">
        <title>Analysis of 21 Apiospora genomes using comparative genomics revels a genus with tremendous synthesis potential of carbohydrate active enzymes and secondary metabolites.</title>
        <authorList>
            <person name="Sorensen T."/>
        </authorList>
    </citation>
    <scope>NUCLEOTIDE SEQUENCE [LARGE SCALE GENOMIC DNA]</scope>
    <source>
        <strain evidence="2 3">CBS 114990</strain>
    </source>
</reference>